<dbReference type="InterPro" id="IPR011108">
    <property type="entry name" value="RMMBL"/>
</dbReference>
<evidence type="ECO:0000259" key="2">
    <source>
        <dbReference type="SMART" id="SM00849"/>
    </source>
</evidence>
<evidence type="ECO:0000259" key="3">
    <source>
        <dbReference type="SMART" id="SM01027"/>
    </source>
</evidence>
<protein>
    <submittedName>
        <fullName evidence="4">Metallo-beta-lactamase family protein</fullName>
    </submittedName>
</protein>
<feature type="domain" description="Metallo-beta-lactamase" evidence="2">
    <location>
        <begin position="13"/>
        <end position="212"/>
    </location>
</feature>
<dbReference type="OrthoDB" id="9803916at2"/>
<dbReference type="Pfam" id="PF00753">
    <property type="entry name" value="Lactamase_B"/>
    <property type="match status" value="1"/>
</dbReference>
<dbReference type="InterPro" id="IPR036866">
    <property type="entry name" value="RibonucZ/Hydroxyglut_hydro"/>
</dbReference>
<dbReference type="SUPFAM" id="SSF56281">
    <property type="entry name" value="Metallo-hydrolase/oxidoreductase"/>
    <property type="match status" value="1"/>
</dbReference>
<dbReference type="EMBL" id="LT629705">
    <property type="protein sequence ID" value="SDP00697.1"/>
    <property type="molecule type" value="Genomic_DNA"/>
</dbReference>
<organism evidence="4 5">
    <name type="scientific">Pseudomonas arsenicoxydans</name>
    <dbReference type="NCBI Taxonomy" id="702115"/>
    <lineage>
        <taxon>Bacteria</taxon>
        <taxon>Pseudomonadati</taxon>
        <taxon>Pseudomonadota</taxon>
        <taxon>Gammaproteobacteria</taxon>
        <taxon>Pseudomonadales</taxon>
        <taxon>Pseudomonadaceae</taxon>
        <taxon>Pseudomonas</taxon>
    </lineage>
</organism>
<evidence type="ECO:0000256" key="1">
    <source>
        <dbReference type="ARBA" id="ARBA00022801"/>
    </source>
</evidence>
<dbReference type="CDD" id="cd16295">
    <property type="entry name" value="TTHA0252-CPSF-like_MBL-fold"/>
    <property type="match status" value="1"/>
</dbReference>
<accession>A0A1H0P6I1</accession>
<dbReference type="Gene3D" id="3.60.15.10">
    <property type="entry name" value="Ribonuclease Z/Hydroxyacylglutathione hydrolase-like"/>
    <property type="match status" value="1"/>
</dbReference>
<dbReference type="PANTHER" id="PTHR11203">
    <property type="entry name" value="CLEAVAGE AND POLYADENYLATION SPECIFICITY FACTOR FAMILY MEMBER"/>
    <property type="match status" value="1"/>
</dbReference>
<dbReference type="GO" id="GO:0016787">
    <property type="term" value="F:hydrolase activity"/>
    <property type="evidence" value="ECO:0007669"/>
    <property type="project" value="UniProtKB-KW"/>
</dbReference>
<sequence>MRMTFLGAAGTVTGSKYLLEHRDRHVLIDCGLFQGYKQLRLHNWDPFQLPVSSLDAIVLTHAHLDHSGYLPVLVRNGYRGPVYATPATCELVAILLLDSGRLQEEEAEFANRHGFSKHAPALPLYTEKDAERALKLLRPVELHHRVDILPDFAILLRGAGHILGAATVEVTADGVTLLFSGDLGRPDDPVMFAPESVEQADYLLVESTYGDRKHPQESPQAQLADVIMRTTLRHGITLVPSFAVGRAQLLMYHLYQLKQQHAIPDLPIYLNSPMATDVTQLYQRFSSDHRLSAKDCAGMCSVAHFVRTTRESIELDQQRTPAVIIAASGMATGGRVIHHLKALAPNPINTLLIPGFQAGGTRGAHIIAGAPSVRIHGKDVPIRAEVVPMETLSAHADADEIMQWLRGFKRPPKHTFVVHGEPNASDVLRRRISVELGWSVSVPEYRENVELTRNDSLP</sequence>
<evidence type="ECO:0000313" key="5">
    <source>
        <dbReference type="Proteomes" id="UP000198827"/>
    </source>
</evidence>
<dbReference type="Pfam" id="PF07521">
    <property type="entry name" value="RMMBL"/>
    <property type="match status" value="1"/>
</dbReference>
<dbReference type="PANTHER" id="PTHR11203:SF37">
    <property type="entry name" value="INTEGRATOR COMPLEX SUBUNIT 11"/>
    <property type="match status" value="1"/>
</dbReference>
<dbReference type="Gene3D" id="3.40.50.10890">
    <property type="match status" value="1"/>
</dbReference>
<dbReference type="InterPro" id="IPR001279">
    <property type="entry name" value="Metallo-B-lactamas"/>
</dbReference>
<evidence type="ECO:0000313" key="4">
    <source>
        <dbReference type="EMBL" id="SDP00697.1"/>
    </source>
</evidence>
<dbReference type="Proteomes" id="UP000198827">
    <property type="component" value="Chromosome I"/>
</dbReference>
<dbReference type="AlphaFoldDB" id="A0A1H0P6I1"/>
<dbReference type="RefSeq" id="WP_090184100.1">
    <property type="nucleotide sequence ID" value="NZ_LT629705.1"/>
</dbReference>
<gene>
    <name evidence="4" type="ORF">SAMN04489798_4440</name>
</gene>
<dbReference type="SMART" id="SM00849">
    <property type="entry name" value="Lactamase_B"/>
    <property type="match status" value="1"/>
</dbReference>
<keyword evidence="1" id="KW-0378">Hydrolase</keyword>
<proteinExistence type="predicted"/>
<feature type="domain" description="Beta-Casp" evidence="3">
    <location>
        <begin position="247"/>
        <end position="366"/>
    </location>
</feature>
<name>A0A1H0P6I1_9PSED</name>
<dbReference type="InterPro" id="IPR022712">
    <property type="entry name" value="Beta_Casp"/>
</dbReference>
<dbReference type="Pfam" id="PF10996">
    <property type="entry name" value="Beta-Casp"/>
    <property type="match status" value="1"/>
</dbReference>
<dbReference type="InterPro" id="IPR050698">
    <property type="entry name" value="MBL"/>
</dbReference>
<reference evidence="4 5" key="1">
    <citation type="submission" date="2016-10" db="EMBL/GenBank/DDBJ databases">
        <authorList>
            <person name="de Groot N.N."/>
        </authorList>
    </citation>
    <scope>NUCLEOTIDE SEQUENCE [LARGE SCALE GENOMIC DNA]</scope>
    <source>
        <strain evidence="4 5">CECT 7543</strain>
    </source>
</reference>
<dbReference type="GO" id="GO:0004521">
    <property type="term" value="F:RNA endonuclease activity"/>
    <property type="evidence" value="ECO:0007669"/>
    <property type="project" value="TreeGrafter"/>
</dbReference>
<dbReference type="SMART" id="SM01027">
    <property type="entry name" value="Beta-Casp"/>
    <property type="match status" value="1"/>
</dbReference>